<dbReference type="Proteomes" id="UP001500620">
    <property type="component" value="Unassembled WGS sequence"/>
</dbReference>
<comment type="caution">
    <text evidence="2">The sequence shown here is derived from an EMBL/GenBank/DDBJ whole genome shotgun (WGS) entry which is preliminary data.</text>
</comment>
<keyword evidence="1" id="KW-0472">Membrane</keyword>
<reference evidence="3" key="1">
    <citation type="journal article" date="2019" name="Int. J. Syst. Evol. Microbiol.">
        <title>The Global Catalogue of Microorganisms (GCM) 10K type strain sequencing project: providing services to taxonomists for standard genome sequencing and annotation.</title>
        <authorList>
            <consortium name="The Broad Institute Genomics Platform"/>
            <consortium name="The Broad Institute Genome Sequencing Center for Infectious Disease"/>
            <person name="Wu L."/>
            <person name="Ma J."/>
        </authorList>
    </citation>
    <scope>NUCLEOTIDE SEQUENCE [LARGE SCALE GENOMIC DNA]</scope>
    <source>
        <strain evidence="3">JCM 17441</strain>
    </source>
</reference>
<gene>
    <name evidence="2" type="ORF">GCM10022255_112870</name>
</gene>
<keyword evidence="1" id="KW-0812">Transmembrane</keyword>
<name>A0ABP8DVK8_9ACTN</name>
<evidence type="ECO:0000256" key="1">
    <source>
        <dbReference type="SAM" id="Phobius"/>
    </source>
</evidence>
<evidence type="ECO:0000313" key="3">
    <source>
        <dbReference type="Proteomes" id="UP001500620"/>
    </source>
</evidence>
<accession>A0ABP8DVK8</accession>
<keyword evidence="3" id="KW-1185">Reference proteome</keyword>
<evidence type="ECO:0000313" key="2">
    <source>
        <dbReference type="EMBL" id="GAA4263924.1"/>
    </source>
</evidence>
<proteinExistence type="predicted"/>
<organism evidence="2 3">
    <name type="scientific">Dactylosporangium darangshiense</name>
    <dbReference type="NCBI Taxonomy" id="579108"/>
    <lineage>
        <taxon>Bacteria</taxon>
        <taxon>Bacillati</taxon>
        <taxon>Actinomycetota</taxon>
        <taxon>Actinomycetes</taxon>
        <taxon>Micromonosporales</taxon>
        <taxon>Micromonosporaceae</taxon>
        <taxon>Dactylosporangium</taxon>
    </lineage>
</organism>
<keyword evidence="1" id="KW-1133">Transmembrane helix</keyword>
<feature type="transmembrane region" description="Helical" evidence="1">
    <location>
        <begin position="90"/>
        <end position="111"/>
    </location>
</feature>
<sequence length="207" mass="21536">MSSDMTGRGAAEAGRARQARMAAEWCPRDPGHPVVAVPALYQSGRAQIGIELRHGPGGVRGRSVGKAQAETPLSAALAPPMALPAWQRPVRVAVVAGGVLTFLVLATASSMSEQDVAGLKLFGAIAAIVAAAAGLTAWTRRRAHEQFGAAHAAATRAWQQAKFCGQCGSSWVPRDRRTVGLDRVLGQVLLGRAMAELASAQRRSLAG</sequence>
<protein>
    <submittedName>
        <fullName evidence="2">Uncharacterized protein</fullName>
    </submittedName>
</protein>
<feature type="transmembrane region" description="Helical" evidence="1">
    <location>
        <begin position="117"/>
        <end position="138"/>
    </location>
</feature>
<dbReference type="EMBL" id="BAABAT010000085">
    <property type="protein sequence ID" value="GAA4263924.1"/>
    <property type="molecule type" value="Genomic_DNA"/>
</dbReference>